<reference evidence="9" key="1">
    <citation type="journal article" date="2019" name="Int. J. Syst. Evol. Microbiol.">
        <title>The Global Catalogue of Microorganisms (GCM) 10K type strain sequencing project: providing services to taxonomists for standard genome sequencing and annotation.</title>
        <authorList>
            <consortium name="The Broad Institute Genomics Platform"/>
            <consortium name="The Broad Institute Genome Sequencing Center for Infectious Disease"/>
            <person name="Wu L."/>
            <person name="Ma J."/>
        </authorList>
    </citation>
    <scope>NUCLEOTIDE SEQUENCE [LARGE SCALE GENOMIC DNA]</scope>
    <source>
        <strain evidence="9">CGMCC 1.16031</strain>
    </source>
</reference>
<dbReference type="CDD" id="cd11010">
    <property type="entry name" value="S1-P1_nuclease"/>
    <property type="match status" value="1"/>
</dbReference>
<dbReference type="Gene3D" id="1.10.575.10">
    <property type="entry name" value="P1 Nuclease"/>
    <property type="match status" value="1"/>
</dbReference>
<dbReference type="PANTHER" id="PTHR33146:SF26">
    <property type="entry name" value="ENDONUCLEASE 4"/>
    <property type="match status" value="1"/>
</dbReference>
<keyword evidence="6" id="KW-0325">Glycoprotein</keyword>
<evidence type="ECO:0000313" key="8">
    <source>
        <dbReference type="EMBL" id="MFC6440442.1"/>
    </source>
</evidence>
<keyword evidence="2" id="KW-0479">Metal-binding</keyword>
<evidence type="ECO:0000256" key="2">
    <source>
        <dbReference type="ARBA" id="ARBA00022723"/>
    </source>
</evidence>
<evidence type="ECO:0000256" key="4">
    <source>
        <dbReference type="ARBA" id="ARBA00022801"/>
    </source>
</evidence>
<keyword evidence="7" id="KW-0732">Signal</keyword>
<dbReference type="RefSeq" id="WP_131258239.1">
    <property type="nucleotide sequence ID" value="NZ_JBHSUS010000001.1"/>
</dbReference>
<keyword evidence="5" id="KW-1015">Disulfide bond</keyword>
<keyword evidence="4" id="KW-0378">Hydrolase</keyword>
<feature type="chain" id="PRO_5046125183" evidence="7">
    <location>
        <begin position="19"/>
        <end position="257"/>
    </location>
</feature>
<dbReference type="SUPFAM" id="SSF48537">
    <property type="entry name" value="Phospholipase C/P1 nuclease"/>
    <property type="match status" value="1"/>
</dbReference>
<keyword evidence="9" id="KW-1185">Reference proteome</keyword>
<dbReference type="InterPro" id="IPR008947">
    <property type="entry name" value="PLipase_C/P1_nuclease_dom_sf"/>
</dbReference>
<gene>
    <name evidence="8" type="ORF">ACFP85_09820</name>
</gene>
<evidence type="ECO:0000256" key="3">
    <source>
        <dbReference type="ARBA" id="ARBA00022759"/>
    </source>
</evidence>
<evidence type="ECO:0000313" key="9">
    <source>
        <dbReference type="Proteomes" id="UP001596364"/>
    </source>
</evidence>
<evidence type="ECO:0000256" key="7">
    <source>
        <dbReference type="SAM" id="SignalP"/>
    </source>
</evidence>
<proteinExistence type="predicted"/>
<evidence type="ECO:0000256" key="5">
    <source>
        <dbReference type="ARBA" id="ARBA00023157"/>
    </source>
</evidence>
<comment type="caution">
    <text evidence="8">The sequence shown here is derived from an EMBL/GenBank/DDBJ whole genome shotgun (WGS) entry which is preliminary data.</text>
</comment>
<evidence type="ECO:0000256" key="6">
    <source>
        <dbReference type="ARBA" id="ARBA00023180"/>
    </source>
</evidence>
<dbReference type="InterPro" id="IPR003154">
    <property type="entry name" value="S1/P1nuclease"/>
</dbReference>
<sequence length="257" mass="29051">MIRFLALLLTFSCVPALAMSLKGHQTVAHIAYAQLNPTARAQVASLLTQLNLANLAEASGLADITRQLPQYADTQSWHEWRVPAGTEQLDLARDCAQMCIVRALHNNLLLLREESGEKQALALAYVTHLMADLHQPMHINVASAFSLPSVDRWQGQPISRYDYWDSAVLANEPFAERLALNIRGQFSHEEQVRWQVASLMQIAQESFNKARSINRLEEGAISANRFRQDNLYSRQRILQAGLRLAHILNQLWPETHP</sequence>
<dbReference type="Proteomes" id="UP001596364">
    <property type="component" value="Unassembled WGS sequence"/>
</dbReference>
<keyword evidence="3" id="KW-0255">Endonuclease</keyword>
<keyword evidence="1" id="KW-0540">Nuclease</keyword>
<dbReference type="EMBL" id="JBHSUS010000001">
    <property type="protein sequence ID" value="MFC6440442.1"/>
    <property type="molecule type" value="Genomic_DNA"/>
</dbReference>
<name>A0ABW1XM55_9ALTE</name>
<accession>A0ABW1XM55</accession>
<protein>
    <submittedName>
        <fullName evidence="8">S1/P1 nuclease</fullName>
    </submittedName>
</protein>
<evidence type="ECO:0000256" key="1">
    <source>
        <dbReference type="ARBA" id="ARBA00022722"/>
    </source>
</evidence>
<dbReference type="Pfam" id="PF02265">
    <property type="entry name" value="S1-P1_nuclease"/>
    <property type="match status" value="1"/>
</dbReference>
<organism evidence="8 9">
    <name type="scientific">Pseudobowmanella zhangzhouensis</name>
    <dbReference type="NCBI Taxonomy" id="1537679"/>
    <lineage>
        <taxon>Bacteria</taxon>
        <taxon>Pseudomonadati</taxon>
        <taxon>Pseudomonadota</taxon>
        <taxon>Gammaproteobacteria</taxon>
        <taxon>Alteromonadales</taxon>
        <taxon>Alteromonadaceae</taxon>
    </lineage>
</organism>
<feature type="signal peptide" evidence="7">
    <location>
        <begin position="1"/>
        <end position="18"/>
    </location>
</feature>
<dbReference type="PANTHER" id="PTHR33146">
    <property type="entry name" value="ENDONUCLEASE 4"/>
    <property type="match status" value="1"/>
</dbReference>